<gene>
    <name evidence="6" type="ORF">QBC33DRAFT_573885</name>
</gene>
<keyword evidence="3" id="KW-0547">Nucleotide-binding</keyword>
<dbReference type="RefSeq" id="XP_060279002.1">
    <property type="nucleotide sequence ID" value="XM_060430719.1"/>
</dbReference>
<dbReference type="GeneID" id="85313906"/>
<reference evidence="6" key="1">
    <citation type="submission" date="2023-06" db="EMBL/GenBank/DDBJ databases">
        <title>Genome-scale phylogeny and comparative genomics of the fungal order Sordariales.</title>
        <authorList>
            <consortium name="Lawrence Berkeley National Laboratory"/>
            <person name="Hensen N."/>
            <person name="Bonometti L."/>
            <person name="Westerberg I."/>
            <person name="Brannstrom I.O."/>
            <person name="Guillou S."/>
            <person name="Cros-Aarteil S."/>
            <person name="Calhoun S."/>
            <person name="Haridas S."/>
            <person name="Kuo A."/>
            <person name="Mondo S."/>
            <person name="Pangilinan J."/>
            <person name="Riley R."/>
            <person name="Labutti K."/>
            <person name="Andreopoulos B."/>
            <person name="Lipzen A."/>
            <person name="Chen C."/>
            <person name="Yanf M."/>
            <person name="Daum C."/>
            <person name="Ng V."/>
            <person name="Clum A."/>
            <person name="Steindorff A."/>
            <person name="Ohm R."/>
            <person name="Martin F."/>
            <person name="Silar P."/>
            <person name="Natvig D."/>
            <person name="Lalanne C."/>
            <person name="Gautier V."/>
            <person name="Ament-Velasquez S.L."/>
            <person name="Kruys A."/>
            <person name="Hutchinson M.I."/>
            <person name="Powell A.J."/>
            <person name="Barry K."/>
            <person name="Miller A.N."/>
            <person name="Grigoriev I.V."/>
            <person name="Debuchy R."/>
            <person name="Gladieux P."/>
            <person name="Thoren M.H."/>
            <person name="Johannesson H."/>
        </authorList>
    </citation>
    <scope>NUCLEOTIDE SEQUENCE</scope>
    <source>
        <strain evidence="6">8032-3</strain>
    </source>
</reference>
<dbReference type="Proteomes" id="UP001244011">
    <property type="component" value="Unassembled WGS sequence"/>
</dbReference>
<evidence type="ECO:0000313" key="6">
    <source>
        <dbReference type="EMBL" id="KAK1762789.1"/>
    </source>
</evidence>
<comment type="caution">
    <text evidence="6">The sequence shown here is derived from an EMBL/GenBank/DDBJ whole genome shotgun (WGS) entry which is preliminary data.</text>
</comment>
<dbReference type="InterPro" id="IPR042099">
    <property type="entry name" value="ANL_N_sf"/>
</dbReference>
<evidence type="ECO:0000256" key="3">
    <source>
        <dbReference type="ARBA" id="ARBA00022741"/>
    </source>
</evidence>
<organism evidence="6 7">
    <name type="scientific">Phialemonium atrogriseum</name>
    <dbReference type="NCBI Taxonomy" id="1093897"/>
    <lineage>
        <taxon>Eukaryota</taxon>
        <taxon>Fungi</taxon>
        <taxon>Dikarya</taxon>
        <taxon>Ascomycota</taxon>
        <taxon>Pezizomycotina</taxon>
        <taxon>Sordariomycetes</taxon>
        <taxon>Sordariomycetidae</taxon>
        <taxon>Cephalothecales</taxon>
        <taxon>Cephalothecaceae</taxon>
        <taxon>Phialemonium</taxon>
    </lineage>
</organism>
<protein>
    <submittedName>
        <fullName evidence="6">Thioester reductase domain-containing protein</fullName>
    </submittedName>
</protein>
<dbReference type="AlphaFoldDB" id="A0AAJ0BQU1"/>
<dbReference type="PROSITE" id="PS50075">
    <property type="entry name" value="CARRIER"/>
    <property type="match status" value="1"/>
</dbReference>
<dbReference type="Gene3D" id="3.40.50.720">
    <property type="entry name" value="NAD(P)-binding Rossmann-like Domain"/>
    <property type="match status" value="1"/>
</dbReference>
<dbReference type="PANTHER" id="PTHR43272:SF33">
    <property type="entry name" value="AMP-BINDING DOMAIN-CONTAINING PROTEIN-RELATED"/>
    <property type="match status" value="1"/>
</dbReference>
<sequence>MSGQTPYEAEFDRAARRLGELAKTDPQVAAVVPDDRVTRAIQDPSLSYQQVLTAVLFGYADRQALGVRAYEIRDGTRHHFPTFTTISYGQLAKQAEAISCAWRYDPRFGVRPGEFVSCVVFTGAEFIAVDMGCVYSQAVSVPIQANLASDAVVEILKDTAPSAMVVSIDYLDLATDYVLGQGSFRSMVVINANTGVDAEREAIERARSRLEEAGGGIALATFAELVEIGRAYEWTPLPPRPEGRDALSMLMYTSGSTGTPKGAQIHEGICLMFWTEIKRCLPIIIVADAPVNHWMGRVEVIMALASGGTCYFTLKTDLSTFVEDVQTVRPTFMQILPRFAELVYQTHLSDVQSLVSRGVDPDEADAQMRKKLHTYLGDRVAWGVFGSSPTAPEVKQFFRTCFDIGVGEGYGSTECSGGATTFGDRVNRSLVIDYKLRDVPELGYYTTDKPYPRGELVVKTRHQIKGYFKRPEATASVFDENGYVITGDIMEERGPDHIVWLDRRSNVIKLSQAEFVAITPLENAYLGDNNPLVTQIYVYGSSYRAFMLAVVVPDIAYAGKLLGHEPSDEELRVLVLEHLQARARAVGLKSFEVPRDVVIEREPFCLENGLLSSVRKILRPNLKRRYGDRLEAIYEKMDRQRREELVQLHSTNSSLGTRDRVAGAFKANLGLATVDPSAPQSYRDLGGDSLGAVGLNKLLKDLFQVSPPVSIILSPGGSVEVLANFIDQALAGPNDRPTFSSVHGKNTTSIRASDLTLPSFFDTKTLEAAAQATPPRTDQARTVLLTGATGFLGRFLCLQWMESLAARQGKVIAIVRARDAVTAHARIDGAIGTVDKELTRHYQTLAKNHLEVIVGDLALPMLGQGEEEFGRLAREVDQIVHCGALVNHRLAYQDLFEPNVVGTAELIRLALTGRLKRFDYVSTVGVPYTNPRLLEATEDADVRVDSPEMSLADKYAMGYTASKWAGEVLLRDAHELFGLPVNVFRPNMILAHSTYRGQINVPDMFTRLLLSVVATGLAPRSFYELQKDGSCAKTHYDGTPVDVLAGALREIGDQPYAGFHSYNTINMHHDDGISYDSYVDWIESAGYPVQRIENHADWYQRFDSKLRNLPEQERQRSSLNIVEHFQEPHPVDTPTVSTKRFEEAIGSQRVPHITEGFIHKYLGDMVALGLIMPKPALSNGV</sequence>
<keyword evidence="1" id="KW-0596">Phosphopantetheine</keyword>
<dbReference type="SUPFAM" id="SSF56801">
    <property type="entry name" value="Acetyl-CoA synthetase-like"/>
    <property type="match status" value="1"/>
</dbReference>
<keyword evidence="7" id="KW-1185">Reference proteome</keyword>
<dbReference type="PANTHER" id="PTHR43272">
    <property type="entry name" value="LONG-CHAIN-FATTY-ACID--COA LIGASE"/>
    <property type="match status" value="1"/>
</dbReference>
<proteinExistence type="predicted"/>
<dbReference type="InterPro" id="IPR036736">
    <property type="entry name" value="ACP-like_sf"/>
</dbReference>
<dbReference type="NCBIfam" id="TIGR01746">
    <property type="entry name" value="Thioester-redct"/>
    <property type="match status" value="1"/>
</dbReference>
<dbReference type="GO" id="GO:0016020">
    <property type="term" value="C:membrane"/>
    <property type="evidence" value="ECO:0007669"/>
    <property type="project" value="TreeGrafter"/>
</dbReference>
<dbReference type="GO" id="GO:0004467">
    <property type="term" value="F:long-chain fatty acid-CoA ligase activity"/>
    <property type="evidence" value="ECO:0007669"/>
    <property type="project" value="TreeGrafter"/>
</dbReference>
<keyword evidence="2" id="KW-0597">Phosphoprotein</keyword>
<dbReference type="GO" id="GO:0005524">
    <property type="term" value="F:ATP binding"/>
    <property type="evidence" value="ECO:0007669"/>
    <property type="project" value="UniProtKB-KW"/>
</dbReference>
<evidence type="ECO:0000313" key="7">
    <source>
        <dbReference type="Proteomes" id="UP001244011"/>
    </source>
</evidence>
<dbReference type="PROSITE" id="PS00455">
    <property type="entry name" value="AMP_BINDING"/>
    <property type="match status" value="1"/>
</dbReference>
<name>A0AAJ0BQU1_9PEZI</name>
<dbReference type="Pfam" id="PF00501">
    <property type="entry name" value="AMP-binding"/>
    <property type="match status" value="1"/>
</dbReference>
<dbReference type="SUPFAM" id="SSF51735">
    <property type="entry name" value="NAD(P)-binding Rossmann-fold domains"/>
    <property type="match status" value="1"/>
</dbReference>
<evidence type="ECO:0000256" key="2">
    <source>
        <dbReference type="ARBA" id="ARBA00022553"/>
    </source>
</evidence>
<dbReference type="InterPro" id="IPR009081">
    <property type="entry name" value="PP-bd_ACP"/>
</dbReference>
<dbReference type="InterPro" id="IPR013120">
    <property type="entry name" value="FAR_NAD-bd"/>
</dbReference>
<dbReference type="EMBL" id="MU839033">
    <property type="protein sequence ID" value="KAK1762789.1"/>
    <property type="molecule type" value="Genomic_DNA"/>
</dbReference>
<dbReference type="InterPro" id="IPR000873">
    <property type="entry name" value="AMP-dep_synth/lig_dom"/>
</dbReference>
<accession>A0AAJ0BQU1</accession>
<dbReference type="CDD" id="cd05235">
    <property type="entry name" value="SDR_e1"/>
    <property type="match status" value="1"/>
</dbReference>
<dbReference type="InterPro" id="IPR020845">
    <property type="entry name" value="AMP-binding_CS"/>
</dbReference>
<feature type="domain" description="Carrier" evidence="5">
    <location>
        <begin position="652"/>
        <end position="730"/>
    </location>
</feature>
<dbReference type="Pfam" id="PF07993">
    <property type="entry name" value="NAD_binding_4"/>
    <property type="match status" value="1"/>
</dbReference>
<dbReference type="Gene3D" id="3.40.50.12780">
    <property type="entry name" value="N-terminal domain of ligase-like"/>
    <property type="match status" value="1"/>
</dbReference>
<evidence type="ECO:0000256" key="4">
    <source>
        <dbReference type="ARBA" id="ARBA00022840"/>
    </source>
</evidence>
<evidence type="ECO:0000256" key="1">
    <source>
        <dbReference type="ARBA" id="ARBA00022450"/>
    </source>
</evidence>
<keyword evidence="4" id="KW-0067">ATP-binding</keyword>
<dbReference type="Pfam" id="PF00550">
    <property type="entry name" value="PP-binding"/>
    <property type="match status" value="1"/>
</dbReference>
<dbReference type="SUPFAM" id="SSF47336">
    <property type="entry name" value="ACP-like"/>
    <property type="match status" value="1"/>
</dbReference>
<evidence type="ECO:0000259" key="5">
    <source>
        <dbReference type="PROSITE" id="PS50075"/>
    </source>
</evidence>
<dbReference type="InterPro" id="IPR010080">
    <property type="entry name" value="Thioester_reductase-like_dom"/>
</dbReference>
<dbReference type="InterPro" id="IPR036291">
    <property type="entry name" value="NAD(P)-bd_dom_sf"/>
</dbReference>